<protein>
    <submittedName>
        <fullName evidence="1">Uncharacterized protein</fullName>
    </submittedName>
</protein>
<dbReference type="EMBL" id="PKSM01000033">
    <property type="protein sequence ID" value="POW20465.1"/>
    <property type="molecule type" value="Genomic_DNA"/>
</dbReference>
<dbReference type="OrthoDB" id="10468640at2759"/>
<reference evidence="1 2" key="1">
    <citation type="submission" date="2017-12" db="EMBL/GenBank/DDBJ databases">
        <title>Gene loss provides genomic basis for host adaptation in cereal stripe rust fungi.</title>
        <authorList>
            <person name="Xia C."/>
        </authorList>
    </citation>
    <scope>NUCLEOTIDE SEQUENCE [LARGE SCALE GENOMIC DNA]</scope>
    <source>
        <strain evidence="1 2">93TX-2</strain>
    </source>
</reference>
<reference evidence="2" key="3">
    <citation type="journal article" date="2018" name="Mol. Plant Microbe Interact.">
        <title>Genome sequence resources for the wheat stripe rust pathogen (Puccinia striiformis f. sp. tritici) and the barley stripe rust pathogen (Puccinia striiformis f. sp. hordei).</title>
        <authorList>
            <person name="Xia C."/>
            <person name="Wang M."/>
            <person name="Yin C."/>
            <person name="Cornejo O.E."/>
            <person name="Hulbert S.H."/>
            <person name="Chen X."/>
        </authorList>
    </citation>
    <scope>NUCLEOTIDE SEQUENCE [LARGE SCALE GENOMIC DNA]</scope>
    <source>
        <strain evidence="2">93TX-2</strain>
    </source>
</reference>
<name>A0A2S4WFA6_9BASI</name>
<dbReference type="Proteomes" id="UP000238274">
    <property type="component" value="Unassembled WGS sequence"/>
</dbReference>
<proteinExistence type="predicted"/>
<keyword evidence="2" id="KW-1185">Reference proteome</keyword>
<gene>
    <name evidence="1" type="ORF">PSHT_03501</name>
</gene>
<dbReference type="VEuPathDB" id="FungiDB:PSTT_02234"/>
<evidence type="ECO:0000313" key="1">
    <source>
        <dbReference type="EMBL" id="POW20465.1"/>
    </source>
</evidence>
<comment type="caution">
    <text evidence="1">The sequence shown here is derived from an EMBL/GenBank/DDBJ whole genome shotgun (WGS) entry which is preliminary data.</text>
</comment>
<dbReference type="AlphaFoldDB" id="A0A2S4WFA6"/>
<reference evidence="2" key="2">
    <citation type="journal article" date="2018" name="BMC Genomics">
        <title>Genomic insights into host adaptation between the wheat stripe rust pathogen (Puccinia striiformis f. sp. tritici) and the barley stripe rust pathogen (Puccinia striiformis f. sp. hordei).</title>
        <authorList>
            <person name="Xia C."/>
            <person name="Wang M."/>
            <person name="Yin C."/>
            <person name="Cornejo O.E."/>
            <person name="Hulbert S.H."/>
            <person name="Chen X."/>
        </authorList>
    </citation>
    <scope>NUCLEOTIDE SEQUENCE [LARGE SCALE GENOMIC DNA]</scope>
    <source>
        <strain evidence="2">93TX-2</strain>
    </source>
</reference>
<evidence type="ECO:0000313" key="2">
    <source>
        <dbReference type="Proteomes" id="UP000238274"/>
    </source>
</evidence>
<sequence>MAHVSTTFNRNMLAIQTLSLVAFLASASAYDLLLTMMSPTPTTCQLTARSFFPAQFIPGQFLGGEHMAGTISAGVGPASASCGLESNVWGQVSPVSASGYANLCLQCRVNVFGVDVFKFNFYIALAASISAHGVSASQFLLLQSTIQGDLLRLAGGSKTSTSCTAALLQKLTARTALNSIHPDCINQDQ</sequence>
<accession>A0A2S4WFA6</accession>
<organism evidence="1 2">
    <name type="scientific">Puccinia striiformis</name>
    <dbReference type="NCBI Taxonomy" id="27350"/>
    <lineage>
        <taxon>Eukaryota</taxon>
        <taxon>Fungi</taxon>
        <taxon>Dikarya</taxon>
        <taxon>Basidiomycota</taxon>
        <taxon>Pucciniomycotina</taxon>
        <taxon>Pucciniomycetes</taxon>
        <taxon>Pucciniales</taxon>
        <taxon>Pucciniaceae</taxon>
        <taxon>Puccinia</taxon>
    </lineage>
</organism>
<dbReference type="VEuPathDB" id="FungiDB:PSHT_03501"/>